<protein>
    <submittedName>
        <fullName evidence="1">Uncharacterized protein</fullName>
    </submittedName>
</protein>
<gene>
    <name evidence="1" type="ORF">BDN72DRAFT_847842</name>
</gene>
<dbReference type="Proteomes" id="UP000308600">
    <property type="component" value="Unassembled WGS sequence"/>
</dbReference>
<proteinExistence type="predicted"/>
<dbReference type="EMBL" id="ML208535">
    <property type="protein sequence ID" value="TFK63195.1"/>
    <property type="molecule type" value="Genomic_DNA"/>
</dbReference>
<evidence type="ECO:0000313" key="1">
    <source>
        <dbReference type="EMBL" id="TFK63195.1"/>
    </source>
</evidence>
<organism evidence="1 2">
    <name type="scientific">Pluteus cervinus</name>
    <dbReference type="NCBI Taxonomy" id="181527"/>
    <lineage>
        <taxon>Eukaryota</taxon>
        <taxon>Fungi</taxon>
        <taxon>Dikarya</taxon>
        <taxon>Basidiomycota</taxon>
        <taxon>Agaricomycotina</taxon>
        <taxon>Agaricomycetes</taxon>
        <taxon>Agaricomycetidae</taxon>
        <taxon>Agaricales</taxon>
        <taxon>Pluteineae</taxon>
        <taxon>Pluteaceae</taxon>
        <taxon>Pluteus</taxon>
    </lineage>
</organism>
<reference evidence="1 2" key="1">
    <citation type="journal article" date="2019" name="Nat. Ecol. Evol.">
        <title>Megaphylogeny resolves global patterns of mushroom evolution.</title>
        <authorList>
            <person name="Varga T."/>
            <person name="Krizsan K."/>
            <person name="Foldi C."/>
            <person name="Dima B."/>
            <person name="Sanchez-Garcia M."/>
            <person name="Sanchez-Ramirez S."/>
            <person name="Szollosi G.J."/>
            <person name="Szarkandi J.G."/>
            <person name="Papp V."/>
            <person name="Albert L."/>
            <person name="Andreopoulos W."/>
            <person name="Angelini C."/>
            <person name="Antonin V."/>
            <person name="Barry K.W."/>
            <person name="Bougher N.L."/>
            <person name="Buchanan P."/>
            <person name="Buyck B."/>
            <person name="Bense V."/>
            <person name="Catcheside P."/>
            <person name="Chovatia M."/>
            <person name="Cooper J."/>
            <person name="Damon W."/>
            <person name="Desjardin D."/>
            <person name="Finy P."/>
            <person name="Geml J."/>
            <person name="Haridas S."/>
            <person name="Hughes K."/>
            <person name="Justo A."/>
            <person name="Karasinski D."/>
            <person name="Kautmanova I."/>
            <person name="Kiss B."/>
            <person name="Kocsube S."/>
            <person name="Kotiranta H."/>
            <person name="LaButti K.M."/>
            <person name="Lechner B.E."/>
            <person name="Liimatainen K."/>
            <person name="Lipzen A."/>
            <person name="Lukacs Z."/>
            <person name="Mihaltcheva S."/>
            <person name="Morgado L.N."/>
            <person name="Niskanen T."/>
            <person name="Noordeloos M.E."/>
            <person name="Ohm R.A."/>
            <person name="Ortiz-Santana B."/>
            <person name="Ovrebo C."/>
            <person name="Racz N."/>
            <person name="Riley R."/>
            <person name="Savchenko A."/>
            <person name="Shiryaev A."/>
            <person name="Soop K."/>
            <person name="Spirin V."/>
            <person name="Szebenyi C."/>
            <person name="Tomsovsky M."/>
            <person name="Tulloss R.E."/>
            <person name="Uehling J."/>
            <person name="Grigoriev I.V."/>
            <person name="Vagvolgyi C."/>
            <person name="Papp T."/>
            <person name="Martin F.M."/>
            <person name="Miettinen O."/>
            <person name="Hibbett D.S."/>
            <person name="Nagy L.G."/>
        </authorList>
    </citation>
    <scope>NUCLEOTIDE SEQUENCE [LARGE SCALE GENOMIC DNA]</scope>
    <source>
        <strain evidence="1 2">NL-1719</strain>
    </source>
</reference>
<name>A0ACD3ABZ8_9AGAR</name>
<sequence>MGDPRLPPELEHKIFLAALQSNFNDVGNLILTAKRVHDWLLPRAFEVVILGGSRDFPVPLTLKKFKKYGPHIRSLSLARPGVSNGSHESHFLEYISHCPNITNLLIRTPYFAVKTRPLQDALTVLPLTQLIVHVRSILSIPSRPQLLQLFTNITHLQLYGYFLPSYTPDSNPPRLRPFFPNLTHLSLFYEQDYENTRLAVQGWNELRLVVLWYPTTYPEIPLRDWTKSLNFHPRLVVVRSDLHRRWEDGARGRGPDLWEYSENIIQSRMEDESSG</sequence>
<accession>A0ACD3ABZ8</accession>
<evidence type="ECO:0000313" key="2">
    <source>
        <dbReference type="Proteomes" id="UP000308600"/>
    </source>
</evidence>
<keyword evidence="2" id="KW-1185">Reference proteome</keyword>